<dbReference type="HOGENOM" id="CLU_797793_0_0_1"/>
<dbReference type="Proteomes" id="UP000007014">
    <property type="component" value="Chromosome 5"/>
</dbReference>
<dbReference type="RefSeq" id="XP_005535620.1">
    <property type="nucleotide sequence ID" value="XM_005535563.1"/>
</dbReference>
<proteinExistence type="predicted"/>
<organism evidence="1 2">
    <name type="scientific">Cyanidioschyzon merolae (strain NIES-3377 / 10D)</name>
    <name type="common">Unicellular red alga</name>
    <dbReference type="NCBI Taxonomy" id="280699"/>
    <lineage>
        <taxon>Eukaryota</taxon>
        <taxon>Rhodophyta</taxon>
        <taxon>Bangiophyceae</taxon>
        <taxon>Cyanidiales</taxon>
        <taxon>Cyanidiaceae</taxon>
        <taxon>Cyanidioschyzon</taxon>
    </lineage>
</organism>
<dbReference type="OrthoDB" id="539419at2759"/>
<dbReference type="GeneID" id="16992940"/>
<dbReference type="Gramene" id="CME114CT">
    <property type="protein sequence ID" value="CME114CT"/>
    <property type="gene ID" value="CME114C"/>
</dbReference>
<keyword evidence="2" id="KW-1185">Reference proteome</keyword>
<dbReference type="Pfam" id="PF08856">
    <property type="entry name" value="DUF1826"/>
    <property type="match status" value="2"/>
</dbReference>
<gene>
    <name evidence="1" type="ORF">CYME_CME114C</name>
</gene>
<dbReference type="InterPro" id="IPR014955">
    <property type="entry name" value="DUF1826"/>
</dbReference>
<reference evidence="1 2" key="2">
    <citation type="journal article" date="2007" name="BMC Biol.">
        <title>A 100%-complete sequence reveals unusually simple genomic features in the hot-spring red alga Cyanidioschyzon merolae.</title>
        <authorList>
            <person name="Nozaki H."/>
            <person name="Takano H."/>
            <person name="Misumi O."/>
            <person name="Terasawa K."/>
            <person name="Matsuzaki M."/>
            <person name="Maruyama S."/>
            <person name="Nishida K."/>
            <person name="Yagisawa F."/>
            <person name="Yoshida Y."/>
            <person name="Fujiwara T."/>
            <person name="Takio S."/>
            <person name="Tamura K."/>
            <person name="Chung S.J."/>
            <person name="Nakamura S."/>
            <person name="Kuroiwa H."/>
            <person name="Tanaka K."/>
            <person name="Sato N."/>
            <person name="Kuroiwa T."/>
        </authorList>
    </citation>
    <scope>NUCLEOTIDE SEQUENCE [LARGE SCALE GENOMIC DNA]</scope>
    <source>
        <strain evidence="1 2">10D</strain>
    </source>
</reference>
<sequence>MFVLATQSCLNQRHGRAYGIVRKRARNRSPFNCSAATSNESVAELPSLLHGIAHTTVKTQVSSSLQQPNCLACVWKPGSDAARLREAWTAAAAAARTRRRPANGVLTAQHVPVADIDQQRAALRHLFLEMGLSVNGMETFYEPLLEMIELFCLAFEQNVNRIGQHARSPLRAVDLRLSFLDSTPCPRFHVDSVPLRLLCTLQGPGTEIARETFVWRERFEAARSVGGAYRIRKSWWQTQTLSACTAEEHAQHVVFRRQVSTPLAISVPQYIWDPSSGRWLLRDSLPDAPVERLVPWHAVLLKGTGWIRADGDASAAAAAIHRSPCMQPTETRWLFHIDAHVSMDEHGA</sequence>
<reference evidence="1 2" key="1">
    <citation type="journal article" date="2004" name="Nature">
        <title>Genome sequence of the ultrasmall unicellular red alga Cyanidioschyzon merolae 10D.</title>
        <authorList>
            <person name="Matsuzaki M."/>
            <person name="Misumi O."/>
            <person name="Shin-i T."/>
            <person name="Maruyama S."/>
            <person name="Takahara M."/>
            <person name="Miyagishima S."/>
            <person name="Mori T."/>
            <person name="Nishida K."/>
            <person name="Yagisawa F."/>
            <person name="Nishida K."/>
            <person name="Yoshida Y."/>
            <person name="Nishimura Y."/>
            <person name="Nakao S."/>
            <person name="Kobayashi T."/>
            <person name="Momoyama Y."/>
            <person name="Higashiyama T."/>
            <person name="Minoda A."/>
            <person name="Sano M."/>
            <person name="Nomoto H."/>
            <person name="Oishi K."/>
            <person name="Hayashi H."/>
            <person name="Ohta F."/>
            <person name="Nishizaka S."/>
            <person name="Haga S."/>
            <person name="Miura S."/>
            <person name="Morishita T."/>
            <person name="Kabeya Y."/>
            <person name="Terasawa K."/>
            <person name="Suzuki Y."/>
            <person name="Ishii Y."/>
            <person name="Asakawa S."/>
            <person name="Takano H."/>
            <person name="Ohta N."/>
            <person name="Kuroiwa H."/>
            <person name="Tanaka K."/>
            <person name="Shimizu N."/>
            <person name="Sugano S."/>
            <person name="Sato N."/>
            <person name="Nozaki H."/>
            <person name="Ogasawara N."/>
            <person name="Kohara Y."/>
            <person name="Kuroiwa T."/>
        </authorList>
    </citation>
    <scope>NUCLEOTIDE SEQUENCE [LARGE SCALE GENOMIC DNA]</scope>
    <source>
        <strain evidence="1 2">10D</strain>
    </source>
</reference>
<evidence type="ECO:0000313" key="2">
    <source>
        <dbReference type="Proteomes" id="UP000007014"/>
    </source>
</evidence>
<accession>M1V700</accession>
<dbReference type="KEGG" id="cme:CYME_CME114C"/>
<evidence type="ECO:0000313" key="1">
    <source>
        <dbReference type="EMBL" id="BAM79334.1"/>
    </source>
</evidence>
<protein>
    <recommendedName>
        <fullName evidence="3">DUF1826 domain-containing protein</fullName>
    </recommendedName>
</protein>
<name>M1V700_CYAM1</name>
<evidence type="ECO:0008006" key="3">
    <source>
        <dbReference type="Google" id="ProtNLM"/>
    </source>
</evidence>
<dbReference type="EMBL" id="AP006487">
    <property type="protein sequence ID" value="BAM79334.1"/>
    <property type="molecule type" value="Genomic_DNA"/>
</dbReference>
<dbReference type="AlphaFoldDB" id="M1V700"/>